<dbReference type="STRING" id="62324.A0A182RHQ5"/>
<dbReference type="VEuPathDB" id="VectorBase:AFUN2_009387"/>
<dbReference type="SUPFAM" id="SSF48371">
    <property type="entry name" value="ARM repeat"/>
    <property type="match status" value="1"/>
</dbReference>
<comment type="similarity">
    <text evidence="3">Belongs to the exportin family.</text>
</comment>
<protein>
    <recommendedName>
        <fullName evidence="9">Importin N-terminal domain-containing protein</fullName>
    </recommendedName>
</protein>
<evidence type="ECO:0000256" key="7">
    <source>
        <dbReference type="ARBA" id="ARBA00023242"/>
    </source>
</evidence>
<dbReference type="RefSeq" id="XP_049300422.1">
    <property type="nucleotide sequence ID" value="XM_049444465.1"/>
</dbReference>
<keyword evidence="6" id="KW-0653">Protein transport</keyword>
<dbReference type="PANTHER" id="PTHR21452:SF4">
    <property type="entry name" value="EXPORTIN-6"/>
    <property type="match status" value="1"/>
</dbReference>
<proteinExistence type="inferred from homology"/>
<evidence type="ECO:0000256" key="5">
    <source>
        <dbReference type="ARBA" id="ARBA00022490"/>
    </source>
</evidence>
<reference evidence="8" key="1">
    <citation type="submission" date="2020-05" db="UniProtKB">
        <authorList>
            <consortium name="EnsemblMetazoa"/>
        </authorList>
    </citation>
    <scope>IDENTIFICATION</scope>
    <source>
        <strain evidence="8">FUMOZ</strain>
    </source>
</reference>
<dbReference type="GO" id="GO:0005049">
    <property type="term" value="F:nuclear export signal receptor activity"/>
    <property type="evidence" value="ECO:0007669"/>
    <property type="project" value="InterPro"/>
</dbReference>
<accession>A0A182RHQ5</accession>
<name>A0A182RHQ5_ANOFN</name>
<organism evidence="8">
    <name type="scientific">Anopheles funestus</name>
    <name type="common">African malaria mosquito</name>
    <dbReference type="NCBI Taxonomy" id="62324"/>
    <lineage>
        <taxon>Eukaryota</taxon>
        <taxon>Metazoa</taxon>
        <taxon>Ecdysozoa</taxon>
        <taxon>Arthropoda</taxon>
        <taxon>Hexapoda</taxon>
        <taxon>Insecta</taxon>
        <taxon>Pterygota</taxon>
        <taxon>Neoptera</taxon>
        <taxon>Endopterygota</taxon>
        <taxon>Diptera</taxon>
        <taxon>Nematocera</taxon>
        <taxon>Culicoidea</taxon>
        <taxon>Culicidae</taxon>
        <taxon>Anophelinae</taxon>
        <taxon>Anopheles</taxon>
    </lineage>
</organism>
<sequence length="1070" mass="122823">MANALPQSLSFAVQELLSRFYSPQTNNEEKKAIELKLQELQTTSFNWRTCLLYMNTIENSYLWFFAATTIERTVNFLWKHLNASEQTELRLELFNLFINYPSDVPALQRDKMAKIMATIARQQCISNENNYGEFVTHALELMESKFFLGMALVAAIGDTVTSTENTQAANFTHTVNRHTPHIMQALNKYCGMFVMLVRGDGELTIFDSLSDERKNQHCSQLLNIIQQYFSWMKLDQVEAMLVGNISFVACSWNMLRDGAIGAIGALTELLYRNESLTQEAGYQLARGVLHILAQEAIKLSDDLYQEKVCDLVRQYIKRGWPYERDDRSHLLHLLLEFTLCTKTPYALMDRINIWMYVCGSRYAEDVENEQCLVGTELSPEFAQKLMGFLTQTLFFRTYPDLELLDDEELDENSETEVNRFQNQNIDLICQLLRFLDPPMLEEAMISLLENNSSSPYVEGNAFFRGMVQAVQGNMQLLQRYEDERMTRICMVDYITACNLVVELAMVLYGKYPSIDFAIHQTFIGHVQLLFEISDVLGPVVDICTRMVSFNAYMFPALARLILQIKLCMQIGSTTQSNKQQGLRKICDIVTNEQKFILMLKLPIFIMHENSADRAAWTRVIVASIKLINLYLSEKLLGPKTCSMVFDALKGSVVSSKLLHLERETRSMVHRTVCTCILMMNDLSDVNASEIMPVVLLEQYIGFIASTINDFVPAQWELLQLEQQKQLIATMTDELEHLTYTMAYYQSQSSIMRSRLSIAMYRVIEQVLVIFRSSLAVRTWATNDTASCRLFKVLLEFCSYSVSLQSKLEVRLLKEIVQLLKELFAAEESIGTHRLRSALTLLNTFRQLVPDQHNRSLVPDIIHIVIDELLPVVACDERYSDKEESLRYEDVLNRLYELLHDLLHHRWQYFVDTNPAARFQPEARTIVQPEAFLAIMNAYGYALLSNTGYPLVVGTVLTSLDMLHGRRDLYRLQLFAVQLLNHFMKSLLKLAVSSVGHIHLDQIVKVLYGMADGDSIRLKVIICDLGMTHDLNTLHMLQSATDLPSFRMALNKIINEAKAQPPVCKNFNFLD</sequence>
<evidence type="ECO:0000256" key="2">
    <source>
        <dbReference type="ARBA" id="ARBA00004496"/>
    </source>
</evidence>
<dbReference type="GO" id="GO:0005634">
    <property type="term" value="C:nucleus"/>
    <property type="evidence" value="ECO:0007669"/>
    <property type="project" value="UniProtKB-SubCell"/>
</dbReference>
<dbReference type="OrthoDB" id="10261013at2759"/>
<dbReference type="EnsemblMetazoa" id="AFUN005767-RA">
    <property type="protein sequence ID" value="AFUN005767-PA"/>
    <property type="gene ID" value="AFUN005767"/>
</dbReference>
<dbReference type="GO" id="GO:0005737">
    <property type="term" value="C:cytoplasm"/>
    <property type="evidence" value="ECO:0007669"/>
    <property type="project" value="UniProtKB-SubCell"/>
</dbReference>
<dbReference type="KEGG" id="afun:125773985"/>
<keyword evidence="7" id="KW-0539">Nucleus</keyword>
<dbReference type="GO" id="GO:0006611">
    <property type="term" value="P:protein export from nucleus"/>
    <property type="evidence" value="ECO:0007669"/>
    <property type="project" value="InterPro"/>
</dbReference>
<dbReference type="VEuPathDB" id="VectorBase:AFUN005767"/>
<dbReference type="PANTHER" id="PTHR21452">
    <property type="entry name" value="EXPORTIN-6"/>
    <property type="match status" value="1"/>
</dbReference>
<keyword evidence="5" id="KW-0963">Cytoplasm</keyword>
<evidence type="ECO:0000256" key="1">
    <source>
        <dbReference type="ARBA" id="ARBA00004123"/>
    </source>
</evidence>
<evidence type="ECO:0008006" key="9">
    <source>
        <dbReference type="Google" id="ProtNLM"/>
    </source>
</evidence>
<dbReference type="InterPro" id="IPR011989">
    <property type="entry name" value="ARM-like"/>
</dbReference>
<dbReference type="InterPro" id="IPR016024">
    <property type="entry name" value="ARM-type_fold"/>
</dbReference>
<dbReference type="GeneID" id="125773985"/>
<dbReference type="CTD" id="47141"/>
<dbReference type="InterPro" id="IPR040016">
    <property type="entry name" value="XPO6"/>
</dbReference>
<keyword evidence="4" id="KW-0813">Transport</keyword>
<evidence type="ECO:0000313" key="8">
    <source>
        <dbReference type="EnsemblMetazoa" id="AFUN005767-PA"/>
    </source>
</evidence>
<evidence type="ECO:0000256" key="4">
    <source>
        <dbReference type="ARBA" id="ARBA00022448"/>
    </source>
</evidence>
<dbReference type="Gene3D" id="1.25.10.10">
    <property type="entry name" value="Leucine-rich Repeat Variant"/>
    <property type="match status" value="1"/>
</dbReference>
<comment type="subcellular location">
    <subcellularLocation>
        <location evidence="2">Cytoplasm</location>
    </subcellularLocation>
    <subcellularLocation>
        <location evidence="1">Nucleus</location>
    </subcellularLocation>
</comment>
<evidence type="ECO:0000256" key="6">
    <source>
        <dbReference type="ARBA" id="ARBA00022927"/>
    </source>
</evidence>
<dbReference type="AlphaFoldDB" id="A0A182RHQ5"/>
<evidence type="ECO:0000256" key="3">
    <source>
        <dbReference type="ARBA" id="ARBA00009466"/>
    </source>
</evidence>